<dbReference type="AlphaFoldDB" id="A0A0W0ZAT4"/>
<dbReference type="Proteomes" id="UP000054877">
    <property type="component" value="Unassembled WGS sequence"/>
</dbReference>
<proteinExistence type="predicted"/>
<protein>
    <submittedName>
        <fullName evidence="2">Component of the Dot/Icm secretion system, predicted inner membrane protein</fullName>
    </submittedName>
</protein>
<name>A0A0W0ZAT4_LEGSP</name>
<dbReference type="STRING" id="452.Lspi_0137"/>
<accession>A0A0W0ZAT4</accession>
<dbReference type="RefSeq" id="WP_058482086.1">
    <property type="nucleotide sequence ID" value="NZ_CAAAII010000009.1"/>
</dbReference>
<keyword evidence="1" id="KW-0472">Membrane</keyword>
<dbReference type="EMBL" id="LNYX01000002">
    <property type="protein sequence ID" value="KTD66074.1"/>
    <property type="molecule type" value="Genomic_DNA"/>
</dbReference>
<gene>
    <name evidence="2" type="primary">dotJ</name>
    <name evidence="2" type="synonym">icmM</name>
    <name evidence="2" type="ORF">Lspi_0137</name>
</gene>
<evidence type="ECO:0000313" key="3">
    <source>
        <dbReference type="Proteomes" id="UP000054877"/>
    </source>
</evidence>
<evidence type="ECO:0000313" key="2">
    <source>
        <dbReference type="EMBL" id="KTD66074.1"/>
    </source>
</evidence>
<feature type="transmembrane region" description="Helical" evidence="1">
    <location>
        <begin position="23"/>
        <end position="45"/>
    </location>
</feature>
<reference evidence="2 3" key="1">
    <citation type="submission" date="2015-11" db="EMBL/GenBank/DDBJ databases">
        <title>Genomic analysis of 38 Legionella species identifies large and diverse effector repertoires.</title>
        <authorList>
            <person name="Burstein D."/>
            <person name="Amaro F."/>
            <person name="Zusman T."/>
            <person name="Lifshitz Z."/>
            <person name="Cohen O."/>
            <person name="Gilbert J.A."/>
            <person name="Pupko T."/>
            <person name="Shuman H.A."/>
            <person name="Segal G."/>
        </authorList>
    </citation>
    <scope>NUCLEOTIDE SEQUENCE [LARGE SCALE GENOMIC DNA]</scope>
    <source>
        <strain evidence="2 3">Mt.St.Helens-9</strain>
    </source>
</reference>
<dbReference type="NCBIfam" id="NF038227">
    <property type="entry name" value="IcmM_DotJ_IVB"/>
    <property type="match status" value="1"/>
</dbReference>
<comment type="caution">
    <text evidence="2">The sequence shown here is derived from an EMBL/GenBank/DDBJ whole genome shotgun (WGS) entry which is preliminary data.</text>
</comment>
<dbReference type="PATRIC" id="fig|452.5.peg.150"/>
<dbReference type="OrthoDB" id="5653490at2"/>
<evidence type="ECO:0000256" key="1">
    <source>
        <dbReference type="SAM" id="Phobius"/>
    </source>
</evidence>
<keyword evidence="3" id="KW-1185">Reference proteome</keyword>
<sequence length="94" mass="10627">MSRETWEIIKNSKSFYVKTYRRVSTMIIMSLVLNVILVCGIYYSYFNQPAREFYATNGVTPPVKLKPLAAANESAQALLAPDPNNIEAVKEIPQ</sequence>
<keyword evidence="1" id="KW-0812">Transmembrane</keyword>
<organism evidence="2 3">
    <name type="scientific">Legionella spiritensis</name>
    <dbReference type="NCBI Taxonomy" id="452"/>
    <lineage>
        <taxon>Bacteria</taxon>
        <taxon>Pseudomonadati</taxon>
        <taxon>Pseudomonadota</taxon>
        <taxon>Gammaproteobacteria</taxon>
        <taxon>Legionellales</taxon>
        <taxon>Legionellaceae</taxon>
        <taxon>Legionella</taxon>
    </lineage>
</organism>
<keyword evidence="1" id="KW-1133">Transmembrane helix</keyword>